<evidence type="ECO:0000259" key="8">
    <source>
        <dbReference type="Pfam" id="PF20684"/>
    </source>
</evidence>
<dbReference type="OrthoDB" id="10017208at2759"/>
<evidence type="ECO:0000256" key="1">
    <source>
        <dbReference type="ARBA" id="ARBA00010617"/>
    </source>
</evidence>
<dbReference type="STRING" id="1196081.A0A364KS32"/>
<dbReference type="RefSeq" id="XP_040730870.1">
    <property type="nucleotide sequence ID" value="XM_040874503.1"/>
</dbReference>
<keyword evidence="4 6" id="KW-0408">Iron</keyword>
<feature type="transmembrane region" description="Helical" evidence="7">
    <location>
        <begin position="425"/>
        <end position="447"/>
    </location>
</feature>
<dbReference type="GO" id="GO:0004497">
    <property type="term" value="F:monooxygenase activity"/>
    <property type="evidence" value="ECO:0007669"/>
    <property type="project" value="InterPro"/>
</dbReference>
<dbReference type="Pfam" id="PF11807">
    <property type="entry name" value="UstYa"/>
    <property type="match status" value="1"/>
</dbReference>
<dbReference type="SUPFAM" id="SSF48264">
    <property type="entry name" value="Cytochrome P450"/>
    <property type="match status" value="1"/>
</dbReference>
<feature type="domain" description="Rhodopsin" evidence="8">
    <location>
        <begin position="268"/>
        <end position="452"/>
    </location>
</feature>
<dbReference type="GO" id="GO:0016705">
    <property type="term" value="F:oxidoreductase activity, acting on paired donors, with incorporation or reduction of molecular oxygen"/>
    <property type="evidence" value="ECO:0007669"/>
    <property type="project" value="InterPro"/>
</dbReference>
<dbReference type="EMBL" id="MIKG01000003">
    <property type="protein sequence ID" value="RAO66353.1"/>
    <property type="molecule type" value="Genomic_DNA"/>
</dbReference>
<dbReference type="Pfam" id="PF20684">
    <property type="entry name" value="Fung_rhodopsin"/>
    <property type="match status" value="1"/>
</dbReference>
<evidence type="ECO:0000256" key="6">
    <source>
        <dbReference type="PIRSR" id="PIRSR602401-1"/>
    </source>
</evidence>
<evidence type="ECO:0000256" key="2">
    <source>
        <dbReference type="ARBA" id="ARBA00022723"/>
    </source>
</evidence>
<dbReference type="InterPro" id="IPR017972">
    <property type="entry name" value="Cyt_P450_CS"/>
</dbReference>
<keyword evidence="2 6" id="KW-0479">Metal-binding</keyword>
<sequence>MSSYAVLPAAAKDEEELYKKMASTNSTTSPSRGYFLVFFLSIITSLVFGVDMGWQLSAHYAAKEQILSRSSGLLSDLGGVKTVFKYDRIYAEMPTNESDAAWKEIFPARGGFFKHPQLAPGGSGLAVFHQLHCLDNIRRGYWSLTDDGRHVHHISPAHIRHCIDYLRQSLMCHADTNVETLDEMLHGVHGFGVEHKCRDFEGVQSKLVRHGTTSARGEEATADEDVTWNVDLYQPGTGERRSIVDARGEEETADEDVTWNVNDYTGGSADDILVALNCMILVGSGCLTIVGATIGGIGANLAGVDADTIIAFASEFFYIFTVGIVKLSLLLYYRRIFVLSLVSPGFRRMNDILIGVVGLWMLAFFITTIFQARPISWNWTEIGSVSNLHDFFISEAITNIALDLIVLCMPMLIVYRMHMSLRQKILVVGIFGLGFFCVIASAIRLYYVTKFFAVSIQAHPKQFEVNSFRAIFSLRSDSSSQDQVNGNRPPNVQDSVKLNTLQAAEQLSRNDSHSQDDAYHPKADQMLDYEERGLRNHTGITRTSSPDSIILRIFTPLDPIPELRGIILDNTPQKLKGYQDIQLTTTMLYLYLIIFCVGATALWKSKQNLKIKHGKPIPGPRGKPIVGNLPDIPKIHSWLKFKEWSDEYGPIFQLNIAGRKHVVVSQEKIANDLLRERGSLYSSREYLPFASGLLSNNLRPLLLPYNDLWRRGRKLMHQLTTSTVVNSYQPVQDYESKRLLASLLEAPRAYEQWFERYASGVVYRLGFGRWIETGEETDFKRIVCVGKELERVASPGQYLVDSFPFLVFLPSCIAPFKREAARLQAEELGLFRKLQQDVRDGIQSGNTAKSFTRTFLENQGAFRLTNDEAAYVIGTLFEAGTGTTAAAMMSFCLAMCHHPEWQTKIQTELDREVGDRMPEFYDIPKLPTVRAVIKEVMRWRPVTAGNVPHQLIQDDTYEGYLFPKGTVFHANQWAIHRDPELYPDPENFHPERWLDASFPTYREPLTQFPNMQNYSCFGFGRRICPGQSIAERSLNILTARIAWAATLSRKKDAQGNLMPLPLYDYCPGFNVQPNFFEFDVTARSPQRAEQIAMAYEEARLTRDQILT</sequence>
<comment type="similarity">
    <text evidence="5">Belongs to the ustYa family.</text>
</comment>
<proteinExistence type="inferred from homology"/>
<feature type="transmembrane region" description="Helical" evidence="7">
    <location>
        <begin position="272"/>
        <end position="297"/>
    </location>
</feature>
<dbReference type="InterPro" id="IPR002401">
    <property type="entry name" value="Cyt_P450_E_grp-I"/>
</dbReference>
<dbReference type="Gene3D" id="1.10.630.10">
    <property type="entry name" value="Cytochrome P450"/>
    <property type="match status" value="1"/>
</dbReference>
<feature type="binding site" description="axial binding residue" evidence="6">
    <location>
        <position position="1024"/>
    </location>
    <ligand>
        <name>heme</name>
        <dbReference type="ChEBI" id="CHEBI:30413"/>
    </ligand>
    <ligandPart>
        <name>Fe</name>
        <dbReference type="ChEBI" id="CHEBI:18248"/>
    </ligandPart>
</feature>
<evidence type="ECO:0000256" key="7">
    <source>
        <dbReference type="SAM" id="Phobius"/>
    </source>
</evidence>
<keyword evidence="7" id="KW-1133">Transmembrane helix</keyword>
<dbReference type="PANTHER" id="PTHR46300">
    <property type="entry name" value="P450, PUTATIVE (EUROFUNG)-RELATED-RELATED"/>
    <property type="match status" value="1"/>
</dbReference>
<evidence type="ECO:0000313" key="9">
    <source>
        <dbReference type="EMBL" id="RAO66353.1"/>
    </source>
</evidence>
<dbReference type="PRINTS" id="PR00463">
    <property type="entry name" value="EP450I"/>
</dbReference>
<dbReference type="GO" id="GO:0005506">
    <property type="term" value="F:iron ion binding"/>
    <property type="evidence" value="ECO:0007669"/>
    <property type="project" value="InterPro"/>
</dbReference>
<keyword evidence="10" id="KW-1185">Reference proteome</keyword>
<dbReference type="InterPro" id="IPR021765">
    <property type="entry name" value="UstYa-like"/>
</dbReference>
<accession>A0A364KS32</accession>
<reference evidence="9 10" key="1">
    <citation type="journal article" date="2017" name="Biotechnol. Biofuels">
        <title>Differential beta-glucosidase expression as a function of carbon source availability in Talaromyces amestolkiae: a genomic and proteomic approach.</title>
        <authorList>
            <person name="de Eugenio L.I."/>
            <person name="Mendez-Liter J.A."/>
            <person name="Nieto-Dominguez M."/>
            <person name="Alonso L."/>
            <person name="Gil-Munoz J."/>
            <person name="Barriuso J."/>
            <person name="Prieto A."/>
            <person name="Martinez M.J."/>
        </authorList>
    </citation>
    <scope>NUCLEOTIDE SEQUENCE [LARGE SCALE GENOMIC DNA]</scope>
    <source>
        <strain evidence="9 10">CIB</strain>
    </source>
</reference>
<dbReference type="InterPro" id="IPR036396">
    <property type="entry name" value="Cyt_P450_sf"/>
</dbReference>
<keyword evidence="7" id="KW-0472">Membrane</keyword>
<evidence type="ECO:0000313" key="10">
    <source>
        <dbReference type="Proteomes" id="UP000249363"/>
    </source>
</evidence>
<organism evidence="9 10">
    <name type="scientific">Talaromyces amestolkiae</name>
    <dbReference type="NCBI Taxonomy" id="1196081"/>
    <lineage>
        <taxon>Eukaryota</taxon>
        <taxon>Fungi</taxon>
        <taxon>Dikarya</taxon>
        <taxon>Ascomycota</taxon>
        <taxon>Pezizomycotina</taxon>
        <taxon>Eurotiomycetes</taxon>
        <taxon>Eurotiomycetidae</taxon>
        <taxon>Eurotiales</taxon>
        <taxon>Trichocomaceae</taxon>
        <taxon>Talaromyces</taxon>
        <taxon>Talaromyces sect. Talaromyces</taxon>
    </lineage>
</organism>
<keyword evidence="6" id="KW-0349">Heme</keyword>
<dbReference type="GO" id="GO:0020037">
    <property type="term" value="F:heme binding"/>
    <property type="evidence" value="ECO:0007669"/>
    <property type="project" value="InterPro"/>
</dbReference>
<feature type="transmembrane region" description="Helical" evidence="7">
    <location>
        <begin position="352"/>
        <end position="372"/>
    </location>
</feature>
<dbReference type="CDD" id="cd11065">
    <property type="entry name" value="CYP64-like"/>
    <property type="match status" value="1"/>
</dbReference>
<gene>
    <name evidence="9" type="ORF">BHQ10_002365</name>
</gene>
<comment type="similarity">
    <text evidence="1">Belongs to the cytochrome P450 family.</text>
</comment>
<evidence type="ECO:0000256" key="4">
    <source>
        <dbReference type="ARBA" id="ARBA00023004"/>
    </source>
</evidence>
<protein>
    <recommendedName>
        <fullName evidence="8">Rhodopsin domain-containing protein</fullName>
    </recommendedName>
</protein>
<dbReference type="Proteomes" id="UP000249363">
    <property type="component" value="Unassembled WGS sequence"/>
</dbReference>
<comment type="caution">
    <text evidence="9">The sequence shown here is derived from an EMBL/GenBank/DDBJ whole genome shotgun (WGS) entry which is preliminary data.</text>
</comment>
<feature type="transmembrane region" description="Helical" evidence="7">
    <location>
        <begin position="309"/>
        <end position="332"/>
    </location>
</feature>
<evidence type="ECO:0000256" key="3">
    <source>
        <dbReference type="ARBA" id="ARBA00023002"/>
    </source>
</evidence>
<dbReference type="GO" id="GO:0043386">
    <property type="term" value="P:mycotoxin biosynthetic process"/>
    <property type="evidence" value="ECO:0007669"/>
    <property type="project" value="InterPro"/>
</dbReference>
<dbReference type="PANTHER" id="PTHR46300:SF8">
    <property type="entry name" value="CYTOCHROME P450 2E1"/>
    <property type="match status" value="1"/>
</dbReference>
<feature type="transmembrane region" description="Helical" evidence="7">
    <location>
        <begin position="33"/>
        <end position="54"/>
    </location>
</feature>
<evidence type="ECO:0000256" key="5">
    <source>
        <dbReference type="ARBA" id="ARBA00035112"/>
    </source>
</evidence>
<dbReference type="Pfam" id="PF00067">
    <property type="entry name" value="p450"/>
    <property type="match status" value="1"/>
</dbReference>
<dbReference type="PRINTS" id="PR00385">
    <property type="entry name" value="P450"/>
</dbReference>
<dbReference type="InterPro" id="IPR049326">
    <property type="entry name" value="Rhodopsin_dom_fungi"/>
</dbReference>
<dbReference type="AlphaFoldDB" id="A0A364KS32"/>
<dbReference type="InterPro" id="IPR001128">
    <property type="entry name" value="Cyt_P450"/>
</dbReference>
<feature type="transmembrane region" description="Helical" evidence="7">
    <location>
        <begin position="392"/>
        <end position="413"/>
    </location>
</feature>
<dbReference type="GeneID" id="63791582"/>
<dbReference type="PROSITE" id="PS00086">
    <property type="entry name" value="CYTOCHROME_P450"/>
    <property type="match status" value="1"/>
</dbReference>
<name>A0A364KS32_TALAM</name>
<dbReference type="InterPro" id="IPR050364">
    <property type="entry name" value="Cytochrome_P450_fung"/>
</dbReference>
<keyword evidence="7" id="KW-0812">Transmembrane</keyword>
<comment type="cofactor">
    <cofactor evidence="6">
        <name>heme</name>
        <dbReference type="ChEBI" id="CHEBI:30413"/>
    </cofactor>
</comment>
<keyword evidence="3" id="KW-0560">Oxidoreductase</keyword>